<dbReference type="KEGG" id="sgr:SGR_2584"/>
<dbReference type="SUPFAM" id="SSF52540">
    <property type="entry name" value="P-loop containing nucleoside triphosphate hydrolases"/>
    <property type="match status" value="1"/>
</dbReference>
<dbReference type="Gene3D" id="1.10.260.40">
    <property type="entry name" value="lambda repressor-like DNA-binding domains"/>
    <property type="match status" value="1"/>
</dbReference>
<reference evidence="3" key="1">
    <citation type="journal article" date="2008" name="J. Bacteriol.">
        <title>Genome sequence of the streptomycin-producing microorganism Streptomyces griseus IFO 13350.</title>
        <authorList>
            <person name="Ohnishi Y."/>
            <person name="Ishikawa J."/>
            <person name="Hara H."/>
            <person name="Suzuki H."/>
            <person name="Ikenoya M."/>
            <person name="Ikeda H."/>
            <person name="Yamashita A."/>
            <person name="Hattori M."/>
            <person name="Horinouchi S."/>
        </authorList>
    </citation>
    <scope>NUCLEOTIDE SEQUENCE [LARGE SCALE GENOMIC DNA]</scope>
    <source>
        <strain evidence="3">JCM 4626 / NBRC 13350</strain>
    </source>
</reference>
<evidence type="ECO:0000313" key="2">
    <source>
        <dbReference type="EMBL" id="BAG19413.1"/>
    </source>
</evidence>
<feature type="domain" description="HTH cro/C1-type" evidence="1">
    <location>
        <begin position="33"/>
        <end position="88"/>
    </location>
</feature>
<dbReference type="SMART" id="SM00530">
    <property type="entry name" value="HTH_XRE"/>
    <property type="match status" value="1"/>
</dbReference>
<dbReference type="EMBL" id="AP009493">
    <property type="protein sequence ID" value="BAG19413.1"/>
    <property type="molecule type" value="Genomic_DNA"/>
</dbReference>
<evidence type="ECO:0000259" key="1">
    <source>
        <dbReference type="PROSITE" id="PS50943"/>
    </source>
</evidence>
<dbReference type="Gene3D" id="3.40.50.300">
    <property type="entry name" value="P-loop containing nucleotide triphosphate hydrolases"/>
    <property type="match status" value="1"/>
</dbReference>
<dbReference type="PATRIC" id="fig|455632.4.peg.2630"/>
<dbReference type="eggNOG" id="COG3903">
    <property type="taxonomic scope" value="Bacteria"/>
</dbReference>
<dbReference type="CDD" id="cd00093">
    <property type="entry name" value="HTH_XRE"/>
    <property type="match status" value="1"/>
</dbReference>
<dbReference type="Pfam" id="PF13560">
    <property type="entry name" value="HTH_31"/>
    <property type="match status" value="1"/>
</dbReference>
<dbReference type="RefSeq" id="WP_012379308.1">
    <property type="nucleotide sequence ID" value="NC_010572.1"/>
</dbReference>
<organism evidence="2 3">
    <name type="scientific">Streptomyces griseus subsp. griseus (strain JCM 4626 / CBS 651.72 / NBRC 13350 / KCC S-0626 / ISP 5235)</name>
    <dbReference type="NCBI Taxonomy" id="455632"/>
    <lineage>
        <taxon>Bacteria</taxon>
        <taxon>Bacillati</taxon>
        <taxon>Actinomycetota</taxon>
        <taxon>Actinomycetes</taxon>
        <taxon>Kitasatosporales</taxon>
        <taxon>Streptomycetaceae</taxon>
        <taxon>Streptomyces</taxon>
    </lineage>
</organism>
<name>B1W2P9_STRGG</name>
<dbReference type="AlphaFoldDB" id="B1W2P9"/>
<dbReference type="InterPro" id="IPR027417">
    <property type="entry name" value="P-loop_NTPase"/>
</dbReference>
<dbReference type="Proteomes" id="UP000001685">
    <property type="component" value="Chromosome"/>
</dbReference>
<proteinExistence type="predicted"/>
<accession>B1W2P9</accession>
<sequence>MTAHLVGVRVERADTASARARPDAGTTRFGGTLQTARRRAGLTQEQLAEASGVSIRAIRDLELGRAQRPRKETIRLLADALGLTGSHRVLLDGACGHSSADTTLRQLYAERKASVPAAMGPLVGRERELDVLARALLGGQDRMLSLVGLPGVGKSRLALAVAHRYEAEREARVVWLPARRGGDAAGAGPDPDEDSAQSLLTSWMLDRLSGPGPLDELARLIGPHRTLLVVDGYEHDPADPDGGVDHSRLVRLLAACDGLQVLVTTRAPLPVLGARVVPIGPLPLLPPFGEPGAAPAAVRLMASHVGYARPALQQTAAVTEAVTGLCGRLDGIPLALHLAAGWLPMYSPDQLYSAALENPLHLVEPVFDGEFGGHPDLAALIRGAVTALRPAQSRVLAALALMDGPCPTEEVRRRLGGPPQENLRAVHGLLLRGLIREERVPGGTTVSVLNLVRHTLHADRERTALPLAARF</sequence>
<dbReference type="InterPro" id="IPR010982">
    <property type="entry name" value="Lambda_DNA-bd_dom_sf"/>
</dbReference>
<dbReference type="PANTHER" id="PTHR47691:SF3">
    <property type="entry name" value="HTH-TYPE TRANSCRIPTIONAL REGULATOR RV0890C-RELATED"/>
    <property type="match status" value="1"/>
</dbReference>
<dbReference type="PROSITE" id="PS50943">
    <property type="entry name" value="HTH_CROC1"/>
    <property type="match status" value="1"/>
</dbReference>
<dbReference type="HOGENOM" id="CLU_056128_0_0_11"/>
<evidence type="ECO:0000313" key="3">
    <source>
        <dbReference type="Proteomes" id="UP000001685"/>
    </source>
</evidence>
<dbReference type="PANTHER" id="PTHR47691">
    <property type="entry name" value="REGULATOR-RELATED"/>
    <property type="match status" value="1"/>
</dbReference>
<dbReference type="GO" id="GO:0003677">
    <property type="term" value="F:DNA binding"/>
    <property type="evidence" value="ECO:0007669"/>
    <property type="project" value="InterPro"/>
</dbReference>
<gene>
    <name evidence="2" type="ordered locus">SGR_2584</name>
</gene>
<dbReference type="InterPro" id="IPR001387">
    <property type="entry name" value="Cro/C1-type_HTH"/>
</dbReference>
<dbReference type="SUPFAM" id="SSF47413">
    <property type="entry name" value="lambda repressor-like DNA-binding domains"/>
    <property type="match status" value="1"/>
</dbReference>
<protein>
    <submittedName>
        <fullName evidence="2">Transcriptional regulator</fullName>
    </submittedName>
</protein>